<organism evidence="8 9">
    <name type="scientific">Povalibacter uvarum</name>
    <dbReference type="NCBI Taxonomy" id="732238"/>
    <lineage>
        <taxon>Bacteria</taxon>
        <taxon>Pseudomonadati</taxon>
        <taxon>Pseudomonadota</taxon>
        <taxon>Gammaproteobacteria</taxon>
        <taxon>Steroidobacterales</taxon>
        <taxon>Steroidobacteraceae</taxon>
        <taxon>Povalibacter</taxon>
    </lineage>
</organism>
<dbReference type="Pfam" id="PF00175">
    <property type="entry name" value="NAD_binding_1"/>
    <property type="match status" value="1"/>
</dbReference>
<dbReference type="InterPro" id="IPR017927">
    <property type="entry name" value="FAD-bd_FR_type"/>
</dbReference>
<evidence type="ECO:0000256" key="4">
    <source>
        <dbReference type="ARBA" id="ARBA00023797"/>
    </source>
</evidence>
<keyword evidence="5" id="KW-0472">Membrane</keyword>
<dbReference type="Gene3D" id="3.40.50.80">
    <property type="entry name" value="Nucleotide-binding domain of ferredoxin-NADP reductase (FNR) module"/>
    <property type="match status" value="1"/>
</dbReference>
<dbReference type="PANTHER" id="PTHR19384:SF17">
    <property type="entry name" value="NADPH--CYTOCHROME P450 REDUCTASE"/>
    <property type="match status" value="1"/>
</dbReference>
<gene>
    <name evidence="8" type="ORF">HNQ60_003054</name>
</gene>
<dbReference type="InterPro" id="IPR008254">
    <property type="entry name" value="Flavodoxin/NO_synth"/>
</dbReference>
<dbReference type="SUPFAM" id="SSF63380">
    <property type="entry name" value="Riboflavin synthase domain-like"/>
    <property type="match status" value="1"/>
</dbReference>
<evidence type="ECO:0000259" key="7">
    <source>
        <dbReference type="PROSITE" id="PS51384"/>
    </source>
</evidence>
<dbReference type="GO" id="GO:0003958">
    <property type="term" value="F:NADPH-hemoprotein reductase activity"/>
    <property type="evidence" value="ECO:0007669"/>
    <property type="project" value="UniProtKB-EC"/>
</dbReference>
<dbReference type="PROSITE" id="PS51384">
    <property type="entry name" value="FAD_FR"/>
    <property type="match status" value="1"/>
</dbReference>
<evidence type="ECO:0000256" key="3">
    <source>
        <dbReference type="ARBA" id="ARBA00022982"/>
    </source>
</evidence>
<dbReference type="Pfam" id="PF00258">
    <property type="entry name" value="Flavodoxin_1"/>
    <property type="match status" value="1"/>
</dbReference>
<dbReference type="PROSITE" id="PS50902">
    <property type="entry name" value="FLAVODOXIN_LIKE"/>
    <property type="match status" value="1"/>
</dbReference>
<dbReference type="PRINTS" id="PR00371">
    <property type="entry name" value="FPNCR"/>
</dbReference>
<dbReference type="CDD" id="cd06200">
    <property type="entry name" value="SiR_like1"/>
    <property type="match status" value="1"/>
</dbReference>
<evidence type="ECO:0000313" key="8">
    <source>
        <dbReference type="EMBL" id="MBB6094173.1"/>
    </source>
</evidence>
<keyword evidence="5" id="KW-1133">Transmembrane helix</keyword>
<proteinExistence type="predicted"/>
<dbReference type="GO" id="GO:0010181">
    <property type="term" value="F:FMN binding"/>
    <property type="evidence" value="ECO:0007669"/>
    <property type="project" value="InterPro"/>
</dbReference>
<keyword evidence="1" id="KW-0285">Flavoprotein</keyword>
<dbReference type="InterPro" id="IPR029039">
    <property type="entry name" value="Flavoprotein-like_sf"/>
</dbReference>
<feature type="domain" description="FAD-binding FR-type" evidence="7">
    <location>
        <begin position="202"/>
        <end position="320"/>
    </location>
</feature>
<reference evidence="8 9" key="1">
    <citation type="submission" date="2020-08" db="EMBL/GenBank/DDBJ databases">
        <title>Genomic Encyclopedia of Type Strains, Phase IV (KMG-IV): sequencing the most valuable type-strain genomes for metagenomic binning, comparative biology and taxonomic classification.</title>
        <authorList>
            <person name="Goeker M."/>
        </authorList>
    </citation>
    <scope>NUCLEOTIDE SEQUENCE [LARGE SCALE GENOMIC DNA]</scope>
    <source>
        <strain evidence="8 9">DSM 26723</strain>
    </source>
</reference>
<dbReference type="Gene3D" id="3.40.50.360">
    <property type="match status" value="1"/>
</dbReference>
<dbReference type="PANTHER" id="PTHR19384">
    <property type="entry name" value="NITRIC OXIDE SYNTHASE-RELATED"/>
    <property type="match status" value="1"/>
</dbReference>
<keyword evidence="8" id="KW-0560">Oxidoreductase</keyword>
<accession>A0A841HN45</accession>
<dbReference type="EMBL" id="JACHHZ010000003">
    <property type="protein sequence ID" value="MBB6094173.1"/>
    <property type="molecule type" value="Genomic_DNA"/>
</dbReference>
<dbReference type="PRINTS" id="PR00369">
    <property type="entry name" value="FLAVODOXIN"/>
</dbReference>
<evidence type="ECO:0000259" key="6">
    <source>
        <dbReference type="PROSITE" id="PS50902"/>
    </source>
</evidence>
<dbReference type="AlphaFoldDB" id="A0A841HN45"/>
<feature type="domain" description="Flavodoxin-like" evidence="6">
    <location>
        <begin position="55"/>
        <end position="188"/>
    </location>
</feature>
<keyword evidence="2" id="KW-0288">FMN</keyword>
<dbReference type="InterPro" id="IPR001433">
    <property type="entry name" value="OxRdtase_FAD/NAD-bd"/>
</dbReference>
<dbReference type="SUPFAM" id="SSF52343">
    <property type="entry name" value="Ferredoxin reductase-like, C-terminal NADP-linked domain"/>
    <property type="match status" value="1"/>
</dbReference>
<evidence type="ECO:0000256" key="2">
    <source>
        <dbReference type="ARBA" id="ARBA00022643"/>
    </source>
</evidence>
<dbReference type="InterPro" id="IPR001709">
    <property type="entry name" value="Flavoprot_Pyr_Nucl_cyt_Rdtase"/>
</dbReference>
<dbReference type="SUPFAM" id="SSF52218">
    <property type="entry name" value="Flavoproteins"/>
    <property type="match status" value="1"/>
</dbReference>
<evidence type="ECO:0000256" key="1">
    <source>
        <dbReference type="ARBA" id="ARBA00022630"/>
    </source>
</evidence>
<dbReference type="RefSeq" id="WP_221304215.1">
    <property type="nucleotide sequence ID" value="NZ_JACHHZ010000003.1"/>
</dbReference>
<sequence>MLTAIEAIGTARLTIAACILVAYIIFTFWCLRPARRGSRPSIDGVRDARTASTSTLVAYASQTGFAEQLAGQTAKSLGTASVASLADLTADDLPTVSQALFVVSTTGEGDAPDPAARFVRDSLSRQLPLSNLRYAVLALGDREYDNFCAFGHRLDAWLRHQGATPMFDVVEVDNGDEGALRHWQHQLSVLSGKPDLADWETPRYERWRLADRKLINPGSAGDPCWLVTLTPGDNVQPQWHAGDIAEIDPRNSTWTDGAALPHREYSIASVPTDGAVELLIRQMQRPDGQPGLGSGWLIQQAAIGDDIALRIRPNTNFHAPADDRPSIFIGNGTGIAGLRSLLKARVAAGHFRNWLIFGERNEDRDRFFGNDLDLWQREARIEILDLVFSRDQPERRYVQHQLIERAPLVRAWIAAGASVYVCGSLQGMAPAVDAALHQILGADLVEQLTVEGRYRRDVY</sequence>
<dbReference type="GO" id="GO:0050660">
    <property type="term" value="F:flavin adenine dinucleotide binding"/>
    <property type="evidence" value="ECO:0007669"/>
    <property type="project" value="TreeGrafter"/>
</dbReference>
<keyword evidence="3" id="KW-0813">Transport</keyword>
<keyword evidence="9" id="KW-1185">Reference proteome</keyword>
<keyword evidence="5" id="KW-0812">Transmembrane</keyword>
<protein>
    <recommendedName>
        <fullName evidence="4">NADPH--hemoprotein reductase</fullName>
        <ecNumber evidence="4">1.6.2.4</ecNumber>
    </recommendedName>
</protein>
<dbReference type="Gene3D" id="2.40.30.10">
    <property type="entry name" value="Translation factors"/>
    <property type="match status" value="1"/>
</dbReference>
<dbReference type="GO" id="GO:0005829">
    <property type="term" value="C:cytosol"/>
    <property type="evidence" value="ECO:0007669"/>
    <property type="project" value="TreeGrafter"/>
</dbReference>
<evidence type="ECO:0000313" key="9">
    <source>
        <dbReference type="Proteomes" id="UP000588068"/>
    </source>
</evidence>
<comment type="caution">
    <text evidence="8">The sequence shown here is derived from an EMBL/GenBank/DDBJ whole genome shotgun (WGS) entry which is preliminary data.</text>
</comment>
<dbReference type="InterPro" id="IPR017938">
    <property type="entry name" value="Riboflavin_synthase-like_b-brl"/>
</dbReference>
<keyword evidence="3" id="KW-0249">Electron transport</keyword>
<dbReference type="EC" id="1.6.2.4" evidence="4"/>
<dbReference type="InterPro" id="IPR039261">
    <property type="entry name" value="FNR_nucleotide-bd"/>
</dbReference>
<name>A0A841HN45_9GAMM</name>
<feature type="transmembrane region" description="Helical" evidence="5">
    <location>
        <begin position="12"/>
        <end position="31"/>
    </location>
</feature>
<dbReference type="Proteomes" id="UP000588068">
    <property type="component" value="Unassembled WGS sequence"/>
</dbReference>
<evidence type="ECO:0000256" key="5">
    <source>
        <dbReference type="SAM" id="Phobius"/>
    </source>
</evidence>
<dbReference type="InterPro" id="IPR001094">
    <property type="entry name" value="Flavdoxin-like"/>
</dbReference>